<dbReference type="GO" id="GO:0008168">
    <property type="term" value="F:methyltransferase activity"/>
    <property type="evidence" value="ECO:0007669"/>
    <property type="project" value="UniProtKB-KW"/>
</dbReference>
<keyword evidence="3" id="KW-1185">Reference proteome</keyword>
<name>A0A7H0F1W8_9CYAN</name>
<dbReference type="Proteomes" id="UP000516013">
    <property type="component" value="Chromosome"/>
</dbReference>
<dbReference type="Pfam" id="PF05050">
    <property type="entry name" value="Methyltransf_21"/>
    <property type="match status" value="1"/>
</dbReference>
<keyword evidence="2" id="KW-0489">Methyltransferase</keyword>
<feature type="domain" description="Methyltransferase FkbM" evidence="1">
    <location>
        <begin position="93"/>
        <end position="234"/>
    </location>
</feature>
<evidence type="ECO:0000313" key="3">
    <source>
        <dbReference type="Proteomes" id="UP000516013"/>
    </source>
</evidence>
<dbReference type="GO" id="GO:0032259">
    <property type="term" value="P:methylation"/>
    <property type="evidence" value="ECO:0007669"/>
    <property type="project" value="UniProtKB-KW"/>
</dbReference>
<accession>A0A7H0F1W8</accession>
<dbReference type="KEGG" id="ccur:IAR63_02830"/>
<organism evidence="2 3">
    <name type="scientific">Cylindrospermopsis curvispora GIHE-G1</name>
    <dbReference type="NCBI Taxonomy" id="2666332"/>
    <lineage>
        <taxon>Bacteria</taxon>
        <taxon>Bacillati</taxon>
        <taxon>Cyanobacteriota</taxon>
        <taxon>Cyanophyceae</taxon>
        <taxon>Nostocales</taxon>
        <taxon>Aphanizomenonaceae</taxon>
        <taxon>Cylindrospermopsis</taxon>
    </lineage>
</organism>
<reference evidence="2 3" key="1">
    <citation type="submission" date="2020-08" db="EMBL/GenBank/DDBJ databases">
        <title>Complete genome sequence of Raphidiopsis curvispora isolated from drinking water reservoir in South Korea.</title>
        <authorList>
            <person name="Jeong J."/>
        </authorList>
    </citation>
    <scope>NUCLEOTIDE SEQUENCE [LARGE SCALE GENOMIC DNA]</scope>
    <source>
        <strain evidence="2 3">GIHE-G1</strain>
    </source>
</reference>
<dbReference type="InterPro" id="IPR029063">
    <property type="entry name" value="SAM-dependent_MTases_sf"/>
</dbReference>
<dbReference type="Gene3D" id="3.40.50.150">
    <property type="entry name" value="Vaccinia Virus protein VP39"/>
    <property type="match status" value="1"/>
</dbReference>
<gene>
    <name evidence="2" type="ORF">IAR63_02830</name>
</gene>
<proteinExistence type="predicted"/>
<dbReference type="RefSeq" id="WP_187706509.1">
    <property type="nucleotide sequence ID" value="NZ_CP060822.1"/>
</dbReference>
<dbReference type="AlphaFoldDB" id="A0A7H0F1W8"/>
<protein>
    <submittedName>
        <fullName evidence="2">FkbM family methyltransferase</fullName>
    </submittedName>
</protein>
<dbReference type="InterPro" id="IPR006342">
    <property type="entry name" value="FkbM_mtfrase"/>
</dbReference>
<evidence type="ECO:0000259" key="1">
    <source>
        <dbReference type="Pfam" id="PF05050"/>
    </source>
</evidence>
<dbReference type="NCBIfam" id="TIGR01444">
    <property type="entry name" value="fkbM_fam"/>
    <property type="match status" value="1"/>
</dbReference>
<sequence>MFGRSLSRVFRALFDYRNYLSVIKAPFVYVNPIQDFLQGYILQKGNYPHIVHLQTPIGVNSIEILNSLDTFTINEIFCWEIYYTDNQAKVIVDLGSNIGVSELYFLSRNNSNIVYGFEPVSKLYDQLQNNISKFKDRAFNQKVAISNINGTSQMGVESSGRYGGIGVKTESQITVQTIDINFALSQVLYSHDFIDILKMDIEGLEEIVLNSISPDILSRIKIIYVEAGDDNKFFPQNLKKSFKHFPHRGICKYVNTLL</sequence>
<keyword evidence="2" id="KW-0808">Transferase</keyword>
<evidence type="ECO:0000313" key="2">
    <source>
        <dbReference type="EMBL" id="QNP30034.1"/>
    </source>
</evidence>
<dbReference type="EMBL" id="CP060822">
    <property type="protein sequence ID" value="QNP30034.1"/>
    <property type="molecule type" value="Genomic_DNA"/>
</dbReference>
<dbReference type="SUPFAM" id="SSF53335">
    <property type="entry name" value="S-adenosyl-L-methionine-dependent methyltransferases"/>
    <property type="match status" value="1"/>
</dbReference>